<organism evidence="5 6">
    <name type="scientific">Methylomagnum ishizawai</name>
    <dbReference type="NCBI Taxonomy" id="1760988"/>
    <lineage>
        <taxon>Bacteria</taxon>
        <taxon>Pseudomonadati</taxon>
        <taxon>Pseudomonadota</taxon>
        <taxon>Gammaproteobacteria</taxon>
        <taxon>Methylococcales</taxon>
        <taxon>Methylococcaceae</taxon>
        <taxon>Methylomagnum</taxon>
    </lineage>
</organism>
<gene>
    <name evidence="5" type="ORF">SAMN02949497_2435</name>
</gene>
<keyword evidence="6" id="KW-1185">Reference proteome</keyword>
<dbReference type="PRINTS" id="PR01607">
    <property type="entry name" value="APYRASEFAMLY"/>
</dbReference>
<dbReference type="GO" id="GO:0008253">
    <property type="term" value="F:5'-nucleotidase activity"/>
    <property type="evidence" value="ECO:0007669"/>
    <property type="project" value="TreeGrafter"/>
</dbReference>
<keyword evidence="2" id="KW-0378">Hydrolase</keyword>
<dbReference type="GO" id="GO:0000166">
    <property type="term" value="F:nucleotide binding"/>
    <property type="evidence" value="ECO:0007669"/>
    <property type="project" value="UniProtKB-KW"/>
</dbReference>
<dbReference type="GO" id="GO:0030288">
    <property type="term" value="C:outer membrane-bounded periplasmic space"/>
    <property type="evidence" value="ECO:0007669"/>
    <property type="project" value="TreeGrafter"/>
</dbReference>
<accession>A0A1Y6CXX2</accession>
<feature type="domain" description="Calcineurin-like phosphoesterase" evidence="3">
    <location>
        <begin position="29"/>
        <end position="290"/>
    </location>
</feature>
<feature type="domain" description="5'-Nucleotidase C-terminal" evidence="4">
    <location>
        <begin position="372"/>
        <end position="542"/>
    </location>
</feature>
<dbReference type="AlphaFoldDB" id="A0A1Y6CXX2"/>
<dbReference type="OrthoDB" id="9803927at2"/>
<evidence type="ECO:0000313" key="5">
    <source>
        <dbReference type="EMBL" id="SMF95090.1"/>
    </source>
</evidence>
<dbReference type="Pfam" id="PF02872">
    <property type="entry name" value="5_nucleotid_C"/>
    <property type="match status" value="1"/>
</dbReference>
<evidence type="ECO:0000259" key="4">
    <source>
        <dbReference type="Pfam" id="PF02872"/>
    </source>
</evidence>
<dbReference type="Gene3D" id="3.90.780.10">
    <property type="entry name" value="5'-Nucleotidase, C-terminal domain"/>
    <property type="match status" value="1"/>
</dbReference>
<dbReference type="InterPro" id="IPR036907">
    <property type="entry name" value="5'-Nucleotdase_C_sf"/>
</dbReference>
<dbReference type="Proteomes" id="UP000192923">
    <property type="component" value="Unassembled WGS sequence"/>
</dbReference>
<reference evidence="5 6" key="1">
    <citation type="submission" date="2016-12" db="EMBL/GenBank/DDBJ databases">
        <authorList>
            <person name="Song W.-J."/>
            <person name="Kurnit D.M."/>
        </authorList>
    </citation>
    <scope>NUCLEOTIDE SEQUENCE [LARGE SCALE GENOMIC DNA]</scope>
    <source>
        <strain evidence="5 6">175</strain>
    </source>
</reference>
<evidence type="ECO:0000313" key="6">
    <source>
        <dbReference type="Proteomes" id="UP000192923"/>
    </source>
</evidence>
<evidence type="ECO:0000256" key="1">
    <source>
        <dbReference type="ARBA" id="ARBA00022729"/>
    </source>
</evidence>
<dbReference type="InterPro" id="IPR008334">
    <property type="entry name" value="5'-Nucleotdase_C"/>
</dbReference>
<dbReference type="PANTHER" id="PTHR11575:SF24">
    <property type="entry name" value="5'-NUCLEOTIDASE"/>
    <property type="match status" value="1"/>
</dbReference>
<name>A0A1Y6CXX2_9GAMM</name>
<proteinExistence type="inferred from homology"/>
<dbReference type="STRING" id="1760988.SAMN02949497_2435"/>
<dbReference type="GO" id="GO:0009166">
    <property type="term" value="P:nucleotide catabolic process"/>
    <property type="evidence" value="ECO:0007669"/>
    <property type="project" value="InterPro"/>
</dbReference>
<evidence type="ECO:0000256" key="2">
    <source>
        <dbReference type="RuleBase" id="RU362119"/>
    </source>
</evidence>
<dbReference type="InterPro" id="IPR004843">
    <property type="entry name" value="Calcineurin-like_PHP"/>
</dbReference>
<keyword evidence="2" id="KW-0547">Nucleotide-binding</keyword>
<dbReference type="PANTHER" id="PTHR11575">
    <property type="entry name" value="5'-NUCLEOTIDASE-RELATED"/>
    <property type="match status" value="1"/>
</dbReference>
<dbReference type="RefSeq" id="WP_085213031.1">
    <property type="nucleotide sequence ID" value="NZ_FXAM01000001.1"/>
</dbReference>
<comment type="similarity">
    <text evidence="2">Belongs to the 5'-nucleotidase family.</text>
</comment>
<dbReference type="Pfam" id="PF00149">
    <property type="entry name" value="Metallophos"/>
    <property type="match status" value="1"/>
</dbReference>
<evidence type="ECO:0000259" key="3">
    <source>
        <dbReference type="Pfam" id="PF00149"/>
    </source>
</evidence>
<dbReference type="EMBL" id="FXAM01000001">
    <property type="protein sequence ID" value="SMF95090.1"/>
    <property type="molecule type" value="Genomic_DNA"/>
</dbReference>
<sequence length="579" mass="59920">MNPRHIASAVALTLAGCGIGHATGNKVHLKIVAINDFHGQLESPGNFRNLPTDASATIPVGGIDWLAGSIADLKAKNPNTVVVSAGDLIGATPLVSALFHDEPTIETMNRAGLEINAVGNHEFDEGKAELLRMQNGGCHPTDPNSCQGAAVGTPVPFEGATFQFLAANVIEKTTRQPIFPAYTIKQYEGVKVGFIGVTLKETPTIVTPSGVAGLKFKDEAHTINQASRELLAQGAKAVVVLIHQGGTLPVTQAAATINTCDGNLDGSPIKSIVAGLNNRIDLVISGHTHQAYNCRLPNRVGRSIPVTSANSQGRVYTDIDMVLNKTSGNVISVNATNVVVDRRNAAITPDAGIKQIVDGYKSLAGPIANRTIGSITADLTRANSAGGENAMGDVIADAQWEATQAPGFGGAVAAFMNPGGVRADLLFAGGAAGEGDGNVTFGEAFTVQPFGNSLVTLTLTGAQIETLLEQQFTGCANNQPFNRILLPSASVGYAWSASGPACDKIDPASIKIGGVVVDPAASYRITVNSFLADGGDNFSVLVQGGNRLGGALDSDALEAYFQAHSPVAPPTLDRIQQLP</sequence>
<dbReference type="SUPFAM" id="SSF56300">
    <property type="entry name" value="Metallo-dependent phosphatases"/>
    <property type="match status" value="1"/>
</dbReference>
<dbReference type="InterPro" id="IPR029052">
    <property type="entry name" value="Metallo-depent_PP-like"/>
</dbReference>
<dbReference type="GO" id="GO:0008768">
    <property type="term" value="F:UDP-sugar diphosphatase activity"/>
    <property type="evidence" value="ECO:0007669"/>
    <property type="project" value="TreeGrafter"/>
</dbReference>
<dbReference type="Gene3D" id="3.60.21.10">
    <property type="match status" value="1"/>
</dbReference>
<dbReference type="PROSITE" id="PS51257">
    <property type="entry name" value="PROKAR_LIPOPROTEIN"/>
    <property type="match status" value="1"/>
</dbReference>
<keyword evidence="1" id="KW-0732">Signal</keyword>
<dbReference type="InterPro" id="IPR006179">
    <property type="entry name" value="5_nucleotidase/apyrase"/>
</dbReference>
<dbReference type="SUPFAM" id="SSF55816">
    <property type="entry name" value="5'-nucleotidase (syn. UDP-sugar hydrolase), C-terminal domain"/>
    <property type="match status" value="1"/>
</dbReference>
<protein>
    <submittedName>
        <fullName evidence="5">5'-nucleotidase</fullName>
    </submittedName>
</protein>